<evidence type="ECO:0000313" key="2">
    <source>
        <dbReference type="EMBL" id="KAK9984178.1"/>
    </source>
</evidence>
<evidence type="ECO:0000313" key="3">
    <source>
        <dbReference type="Proteomes" id="UP001459277"/>
    </source>
</evidence>
<dbReference type="InterPro" id="IPR000008">
    <property type="entry name" value="C2_dom"/>
</dbReference>
<name>A0AAW2BFG8_9ROSI</name>
<accession>A0AAW2BFG8</accession>
<evidence type="ECO:0000259" key="1">
    <source>
        <dbReference type="PROSITE" id="PS50004"/>
    </source>
</evidence>
<dbReference type="AlphaFoldDB" id="A0AAW2BFG8"/>
<dbReference type="Proteomes" id="UP001459277">
    <property type="component" value="Unassembled WGS sequence"/>
</dbReference>
<dbReference type="SUPFAM" id="SSF49562">
    <property type="entry name" value="C2 domain (Calcium/lipid-binding domain, CaLB)"/>
    <property type="match status" value="1"/>
</dbReference>
<organism evidence="2 3">
    <name type="scientific">Lithocarpus litseifolius</name>
    <dbReference type="NCBI Taxonomy" id="425828"/>
    <lineage>
        <taxon>Eukaryota</taxon>
        <taxon>Viridiplantae</taxon>
        <taxon>Streptophyta</taxon>
        <taxon>Embryophyta</taxon>
        <taxon>Tracheophyta</taxon>
        <taxon>Spermatophyta</taxon>
        <taxon>Magnoliopsida</taxon>
        <taxon>eudicotyledons</taxon>
        <taxon>Gunneridae</taxon>
        <taxon>Pentapetalae</taxon>
        <taxon>rosids</taxon>
        <taxon>fabids</taxon>
        <taxon>Fagales</taxon>
        <taxon>Fagaceae</taxon>
        <taxon>Lithocarpus</taxon>
    </lineage>
</organism>
<dbReference type="PROSITE" id="PS50004">
    <property type="entry name" value="C2"/>
    <property type="match status" value="1"/>
</dbReference>
<dbReference type="Gene3D" id="2.60.40.150">
    <property type="entry name" value="C2 domain"/>
    <property type="match status" value="1"/>
</dbReference>
<protein>
    <recommendedName>
        <fullName evidence="1">C2 domain-containing protein</fullName>
    </recommendedName>
</protein>
<proteinExistence type="predicted"/>
<dbReference type="InterPro" id="IPR035892">
    <property type="entry name" value="C2_domain_sf"/>
</dbReference>
<sequence>MQPYIVVVICDNNNKLIFPTKKSPRLRCSNPTWNFHVDFYINVAMAQEKHLNLVVKLKSYRNSHCALNIEIGVVRVPITKMLTDFGEADKKKKIQVSENLVFSDGTSQGKLSFSHGFAAIVEEPPADHPSRVTDNKLVPLLKGFVPLIESIVLGEVVTQGLDVDESGEA</sequence>
<dbReference type="EMBL" id="JAZDWU010000012">
    <property type="protein sequence ID" value="KAK9984178.1"/>
    <property type="molecule type" value="Genomic_DNA"/>
</dbReference>
<feature type="domain" description="C2" evidence="1">
    <location>
        <begin position="1"/>
        <end position="92"/>
    </location>
</feature>
<comment type="caution">
    <text evidence="2">The sequence shown here is derived from an EMBL/GenBank/DDBJ whole genome shotgun (WGS) entry which is preliminary data.</text>
</comment>
<reference evidence="2 3" key="1">
    <citation type="submission" date="2024-01" db="EMBL/GenBank/DDBJ databases">
        <title>A telomere-to-telomere, gap-free genome of sweet tea (Lithocarpus litseifolius).</title>
        <authorList>
            <person name="Zhou J."/>
        </authorList>
    </citation>
    <scope>NUCLEOTIDE SEQUENCE [LARGE SCALE GENOMIC DNA]</scope>
    <source>
        <strain evidence="2">Zhou-2022a</strain>
        <tissue evidence="2">Leaf</tissue>
    </source>
</reference>
<keyword evidence="3" id="KW-1185">Reference proteome</keyword>
<gene>
    <name evidence="2" type="ORF">SO802_033703</name>
</gene>